<feature type="domain" description="HTH luxR-type" evidence="4">
    <location>
        <begin position="179"/>
        <end position="244"/>
    </location>
</feature>
<dbReference type="Pfam" id="PF03472">
    <property type="entry name" value="Autoind_bind"/>
    <property type="match status" value="1"/>
</dbReference>
<dbReference type="PROSITE" id="PS50043">
    <property type="entry name" value="HTH_LUXR_2"/>
    <property type="match status" value="1"/>
</dbReference>
<dbReference type="SUPFAM" id="SSF75516">
    <property type="entry name" value="Pheromone-binding domain of LuxR-like quorum-sensing transcription factors"/>
    <property type="match status" value="1"/>
</dbReference>
<evidence type="ECO:0000313" key="6">
    <source>
        <dbReference type="Proteomes" id="UP000553963"/>
    </source>
</evidence>
<dbReference type="InterPro" id="IPR016032">
    <property type="entry name" value="Sig_transdc_resp-reg_C-effctor"/>
</dbReference>
<dbReference type="InterPro" id="IPR000792">
    <property type="entry name" value="Tscrpt_reg_LuxR_C"/>
</dbReference>
<dbReference type="AlphaFoldDB" id="A0A840ALA2"/>
<dbReference type="Gene3D" id="1.10.10.10">
    <property type="entry name" value="Winged helix-like DNA-binding domain superfamily/Winged helix DNA-binding domain"/>
    <property type="match status" value="1"/>
</dbReference>
<dbReference type="RefSeq" id="WP_183396934.1">
    <property type="nucleotide sequence ID" value="NZ_JACIDS010000001.1"/>
</dbReference>
<evidence type="ECO:0000256" key="1">
    <source>
        <dbReference type="ARBA" id="ARBA00023015"/>
    </source>
</evidence>
<keyword evidence="6" id="KW-1185">Reference proteome</keyword>
<evidence type="ECO:0000259" key="4">
    <source>
        <dbReference type="PROSITE" id="PS50043"/>
    </source>
</evidence>
<reference evidence="5 6" key="1">
    <citation type="submission" date="2020-08" db="EMBL/GenBank/DDBJ databases">
        <title>Genomic Encyclopedia of Type Strains, Phase IV (KMG-IV): sequencing the most valuable type-strain genomes for metagenomic binning, comparative biology and taxonomic classification.</title>
        <authorList>
            <person name="Goeker M."/>
        </authorList>
    </citation>
    <scope>NUCLEOTIDE SEQUENCE [LARGE SCALE GENOMIC DNA]</scope>
    <source>
        <strain evidence="5 6">DSM 25966</strain>
    </source>
</reference>
<keyword evidence="2 5" id="KW-0238">DNA-binding</keyword>
<gene>
    <name evidence="5" type="ORF">GGR25_000275</name>
</gene>
<dbReference type="SUPFAM" id="SSF46894">
    <property type="entry name" value="C-terminal effector domain of the bipartite response regulators"/>
    <property type="match status" value="1"/>
</dbReference>
<dbReference type="Proteomes" id="UP000553963">
    <property type="component" value="Unassembled WGS sequence"/>
</dbReference>
<dbReference type="PANTHER" id="PTHR44688">
    <property type="entry name" value="DNA-BINDING TRANSCRIPTIONAL ACTIVATOR DEVR_DOSR"/>
    <property type="match status" value="1"/>
</dbReference>
<dbReference type="GO" id="GO:0003677">
    <property type="term" value="F:DNA binding"/>
    <property type="evidence" value="ECO:0007669"/>
    <property type="project" value="UniProtKB-KW"/>
</dbReference>
<keyword evidence="3" id="KW-0804">Transcription</keyword>
<evidence type="ECO:0000313" key="5">
    <source>
        <dbReference type="EMBL" id="MBB3929256.1"/>
    </source>
</evidence>
<dbReference type="CDD" id="cd06170">
    <property type="entry name" value="LuxR_C_like"/>
    <property type="match status" value="1"/>
</dbReference>
<evidence type="ECO:0000256" key="3">
    <source>
        <dbReference type="ARBA" id="ARBA00023163"/>
    </source>
</evidence>
<name>A0A840ALA2_9HYPH</name>
<dbReference type="InterPro" id="IPR005143">
    <property type="entry name" value="TF_LuxR_autoind-bd_dom"/>
</dbReference>
<dbReference type="InterPro" id="IPR036693">
    <property type="entry name" value="TF_LuxR_autoind-bd_dom_sf"/>
</dbReference>
<dbReference type="EMBL" id="JACIDS010000001">
    <property type="protein sequence ID" value="MBB3929256.1"/>
    <property type="molecule type" value="Genomic_DNA"/>
</dbReference>
<accession>A0A840ALA2</accession>
<organism evidence="5 6">
    <name type="scientific">Kaistia hirudinis</name>
    <dbReference type="NCBI Taxonomy" id="1293440"/>
    <lineage>
        <taxon>Bacteria</taxon>
        <taxon>Pseudomonadati</taxon>
        <taxon>Pseudomonadota</taxon>
        <taxon>Alphaproteobacteria</taxon>
        <taxon>Hyphomicrobiales</taxon>
        <taxon>Kaistiaceae</taxon>
        <taxon>Kaistia</taxon>
    </lineage>
</organism>
<dbReference type="PANTHER" id="PTHR44688:SF16">
    <property type="entry name" value="DNA-BINDING TRANSCRIPTIONAL ACTIVATOR DEVR_DOSR"/>
    <property type="match status" value="1"/>
</dbReference>
<comment type="caution">
    <text evidence="5">The sequence shown here is derived from an EMBL/GenBank/DDBJ whole genome shotgun (WGS) entry which is preliminary data.</text>
</comment>
<proteinExistence type="predicted"/>
<keyword evidence="1" id="KW-0805">Transcription regulation</keyword>
<dbReference type="Gene3D" id="3.30.450.80">
    <property type="entry name" value="Transcription factor LuxR-like, autoinducer-binding domain"/>
    <property type="match status" value="1"/>
</dbReference>
<dbReference type="PRINTS" id="PR00038">
    <property type="entry name" value="HTHLUXR"/>
</dbReference>
<evidence type="ECO:0000256" key="2">
    <source>
        <dbReference type="ARBA" id="ARBA00023125"/>
    </source>
</evidence>
<dbReference type="GO" id="GO:0006355">
    <property type="term" value="P:regulation of DNA-templated transcription"/>
    <property type="evidence" value="ECO:0007669"/>
    <property type="project" value="InterPro"/>
</dbReference>
<dbReference type="SMART" id="SM00421">
    <property type="entry name" value="HTH_LUXR"/>
    <property type="match status" value="1"/>
</dbReference>
<dbReference type="InterPro" id="IPR036388">
    <property type="entry name" value="WH-like_DNA-bd_sf"/>
</dbReference>
<protein>
    <submittedName>
        <fullName evidence="5">DNA-binding CsgD family transcriptional regulator</fullName>
    </submittedName>
</protein>
<dbReference type="Pfam" id="PF00196">
    <property type="entry name" value="GerE"/>
    <property type="match status" value="1"/>
</dbReference>
<sequence>MGRRVDHARLKDFEEVHKACAKVITTGQLSSVIDAAIRQFGFRWFALVHDGHLYKQRPEQLMITNYPASWVDEVISDRLYMHDPVHIASARSAFGLCWERIADVIAPTRRQLSVLTRGRDHGLVSGFTIPFRIPGERGAFFTVARKRDRPFSNVEMMTAQLVAGVAFQRGRELVGGIEVTIPSVSLSPRQVQCLELIAEGKTDWEIGTILGLSQNTIHEYIEEARRRYQVKTRSQLVLAAARDGKISFNHIK</sequence>